<dbReference type="RefSeq" id="WP_262655008.1">
    <property type="nucleotide sequence ID" value="NZ_JAOQKE010000013.1"/>
</dbReference>
<evidence type="ECO:0000313" key="2">
    <source>
        <dbReference type="Proteomes" id="UP001652338"/>
    </source>
</evidence>
<protein>
    <submittedName>
        <fullName evidence="1">Uncharacterized protein</fullName>
    </submittedName>
</protein>
<comment type="caution">
    <text evidence="1">The sequence shown here is derived from an EMBL/GenBank/DDBJ whole genome shotgun (WGS) entry which is preliminary data.</text>
</comment>
<gene>
    <name evidence="1" type="ORF">OCV47_10350</name>
</gene>
<proteinExistence type="predicted"/>
<name>A0ABT2SNB0_9FIRM</name>
<evidence type="ECO:0000313" key="1">
    <source>
        <dbReference type="EMBL" id="MCU6725745.1"/>
    </source>
</evidence>
<reference evidence="1 2" key="1">
    <citation type="journal article" date="2021" name="ISME Commun">
        <title>Automated analysis of genomic sequences facilitates high-throughput and comprehensive description of bacteria.</title>
        <authorList>
            <person name="Hitch T.C.A."/>
        </authorList>
    </citation>
    <scope>NUCLEOTIDE SEQUENCE [LARGE SCALE GENOMIC DNA]</scope>
    <source>
        <strain evidence="1 2">Sanger_29</strain>
    </source>
</reference>
<sequence length="61" mass="7040">MDLLMIIACVFMAGMVSGLIVSLKLRDLQEAREKNSIRAKRLVFQPMEIYDLKPDEWKEVG</sequence>
<dbReference type="Proteomes" id="UP001652338">
    <property type="component" value="Unassembled WGS sequence"/>
</dbReference>
<keyword evidence="2" id="KW-1185">Reference proteome</keyword>
<accession>A0ABT2SNB0</accession>
<dbReference type="EMBL" id="JAOQKE010000013">
    <property type="protein sequence ID" value="MCU6725745.1"/>
    <property type="molecule type" value="Genomic_DNA"/>
</dbReference>
<organism evidence="1 2">
    <name type="scientific">Muricoprocola aceti</name>
    <dbReference type="NCBI Taxonomy" id="2981772"/>
    <lineage>
        <taxon>Bacteria</taxon>
        <taxon>Bacillati</taxon>
        <taxon>Bacillota</taxon>
        <taxon>Clostridia</taxon>
        <taxon>Lachnospirales</taxon>
        <taxon>Lachnospiraceae</taxon>
        <taxon>Muricoprocola</taxon>
    </lineage>
</organism>